<accession>A0A9D5QCK8</accession>
<dbReference type="PANTHER" id="PTHR43048:SF3">
    <property type="entry name" value="METHYLMALONYL-COA EPIMERASE, MITOCHONDRIAL"/>
    <property type="match status" value="1"/>
</dbReference>
<dbReference type="PANTHER" id="PTHR43048">
    <property type="entry name" value="METHYLMALONYL-COA EPIMERASE"/>
    <property type="match status" value="1"/>
</dbReference>
<feature type="domain" description="VOC" evidence="2">
    <location>
        <begin position="26"/>
        <end position="166"/>
    </location>
</feature>
<gene>
    <name evidence="3" type="ORF">GF359_02950</name>
</gene>
<dbReference type="GO" id="GO:0046491">
    <property type="term" value="P:L-methylmalonyl-CoA metabolic process"/>
    <property type="evidence" value="ECO:0007669"/>
    <property type="project" value="TreeGrafter"/>
</dbReference>
<dbReference type="AlphaFoldDB" id="A0A9D5QCK8"/>
<dbReference type="Proteomes" id="UP000630660">
    <property type="component" value="Unassembled WGS sequence"/>
</dbReference>
<evidence type="ECO:0000313" key="3">
    <source>
        <dbReference type="EMBL" id="MBD3364152.1"/>
    </source>
</evidence>
<reference evidence="3" key="1">
    <citation type="submission" date="2019-11" db="EMBL/GenBank/DDBJ databases">
        <title>Microbial mats filling the niche in hypersaline microbial mats.</title>
        <authorList>
            <person name="Wong H.L."/>
            <person name="Macleod F.I."/>
            <person name="White R.A. III"/>
            <person name="Burns B.P."/>
        </authorList>
    </citation>
    <scope>NUCLEOTIDE SEQUENCE</scope>
    <source>
        <strain evidence="3">Bin_327</strain>
    </source>
</reference>
<evidence type="ECO:0000259" key="2">
    <source>
        <dbReference type="PROSITE" id="PS51819"/>
    </source>
</evidence>
<dbReference type="Pfam" id="PF00903">
    <property type="entry name" value="Glyoxalase"/>
    <property type="match status" value="1"/>
</dbReference>
<dbReference type="InterPro" id="IPR029068">
    <property type="entry name" value="Glyas_Bleomycin-R_OHBP_Dase"/>
</dbReference>
<dbReference type="EMBL" id="WJKJ01000093">
    <property type="protein sequence ID" value="MBD3364152.1"/>
    <property type="molecule type" value="Genomic_DNA"/>
</dbReference>
<evidence type="ECO:0000256" key="1">
    <source>
        <dbReference type="ARBA" id="ARBA00022723"/>
    </source>
</evidence>
<feature type="domain" description="VOC" evidence="2">
    <location>
        <begin position="182"/>
        <end position="337"/>
    </location>
</feature>
<dbReference type="GO" id="GO:0046872">
    <property type="term" value="F:metal ion binding"/>
    <property type="evidence" value="ECO:0007669"/>
    <property type="project" value="UniProtKB-KW"/>
</dbReference>
<sequence>MLEDWGYRGTQVLLTISKLGEELITAMQHYGFGVADRDRSWAFYRKLGFDVPMSLNQSYASRMEPVVGGDFERKVVIAANLLGGATLELYQYLSTEPRPYPTNWRWGDPGMNASALKVPDIQRALELFEDTPETVICGPLPWAPRPEWKAALIRDPDNLLINLIEIPGMPYSLRKNGERVGGAIFPTMAVTDMEASLDFYRDILEYRDIVYDWKGIDPMLKGIPGGDRLMRRVLLHDPRPSASFYSFYLDRGWIELVEVEGKKGPHIYHGRRWGDIGQMEVCFDVHDIQATFDELISRGAKPVLAPNTDDFDMGHGSTALFAYVADPDGTMIELAEATKLKVTEKFSIDLRKRKPGKAFPKWMMKRVRKKRYKE</sequence>
<keyword evidence="1" id="KW-0479">Metal-binding</keyword>
<protein>
    <recommendedName>
        <fullName evidence="2">VOC domain-containing protein</fullName>
    </recommendedName>
</protein>
<comment type="caution">
    <text evidence="3">The sequence shown here is derived from an EMBL/GenBank/DDBJ whole genome shotgun (WGS) entry which is preliminary data.</text>
</comment>
<proteinExistence type="predicted"/>
<name>A0A9D5QCK8_UNCW3</name>
<evidence type="ECO:0000313" key="4">
    <source>
        <dbReference type="Proteomes" id="UP000630660"/>
    </source>
</evidence>
<dbReference type="InterPro" id="IPR037523">
    <property type="entry name" value="VOC_core"/>
</dbReference>
<dbReference type="SUPFAM" id="SSF54593">
    <property type="entry name" value="Glyoxalase/Bleomycin resistance protein/Dihydroxybiphenyl dioxygenase"/>
    <property type="match status" value="2"/>
</dbReference>
<dbReference type="InterPro" id="IPR051785">
    <property type="entry name" value="MMCE/EMCE_epimerase"/>
</dbReference>
<organism evidence="3 4">
    <name type="scientific">candidate division WOR-3 bacterium</name>
    <dbReference type="NCBI Taxonomy" id="2052148"/>
    <lineage>
        <taxon>Bacteria</taxon>
        <taxon>Bacteria division WOR-3</taxon>
    </lineage>
</organism>
<dbReference type="GO" id="GO:0004493">
    <property type="term" value="F:methylmalonyl-CoA epimerase activity"/>
    <property type="evidence" value="ECO:0007669"/>
    <property type="project" value="TreeGrafter"/>
</dbReference>
<dbReference type="Gene3D" id="3.10.180.10">
    <property type="entry name" value="2,3-Dihydroxybiphenyl 1,2-Dioxygenase, domain 1"/>
    <property type="match status" value="2"/>
</dbReference>
<dbReference type="InterPro" id="IPR004360">
    <property type="entry name" value="Glyas_Fos-R_dOase_dom"/>
</dbReference>
<dbReference type="PROSITE" id="PS51819">
    <property type="entry name" value="VOC"/>
    <property type="match status" value="2"/>
</dbReference>